<keyword evidence="2 4" id="KW-0418">Kinase</keyword>
<keyword evidence="1" id="KW-0808">Transferase</keyword>
<gene>
    <name evidence="4" type="ORF">NJ959_21330</name>
</gene>
<dbReference type="InterPro" id="IPR029056">
    <property type="entry name" value="Ribokinase-like"/>
</dbReference>
<dbReference type="Gene3D" id="3.40.1190.20">
    <property type="match status" value="1"/>
</dbReference>
<evidence type="ECO:0000256" key="2">
    <source>
        <dbReference type="ARBA" id="ARBA00022777"/>
    </source>
</evidence>
<dbReference type="InterPro" id="IPR002173">
    <property type="entry name" value="Carboh/pur_kinase_PfkB_CS"/>
</dbReference>
<dbReference type="Proteomes" id="UP001204953">
    <property type="component" value="Unassembled WGS sequence"/>
</dbReference>
<dbReference type="Pfam" id="PF00294">
    <property type="entry name" value="PfkB"/>
    <property type="match status" value="1"/>
</dbReference>
<evidence type="ECO:0000256" key="1">
    <source>
        <dbReference type="ARBA" id="ARBA00022679"/>
    </source>
</evidence>
<dbReference type="PANTHER" id="PTHR10584">
    <property type="entry name" value="SUGAR KINASE"/>
    <property type="match status" value="1"/>
</dbReference>
<comment type="caution">
    <text evidence="4">The sequence shown here is derived from an EMBL/GenBank/DDBJ whole genome shotgun (WGS) entry which is preliminary data.</text>
</comment>
<dbReference type="SUPFAM" id="SSF53613">
    <property type="entry name" value="Ribokinase-like"/>
    <property type="match status" value="1"/>
</dbReference>
<organism evidence="4 5">
    <name type="scientific">Limnofasciculus baicalensis BBK-W-15</name>
    <dbReference type="NCBI Taxonomy" id="2699891"/>
    <lineage>
        <taxon>Bacteria</taxon>
        <taxon>Bacillati</taxon>
        <taxon>Cyanobacteriota</taxon>
        <taxon>Cyanophyceae</taxon>
        <taxon>Coleofasciculales</taxon>
        <taxon>Coleofasciculaceae</taxon>
        <taxon>Limnofasciculus</taxon>
        <taxon>Limnofasciculus baicalensis</taxon>
    </lineage>
</organism>
<dbReference type="PANTHER" id="PTHR10584:SF166">
    <property type="entry name" value="RIBOKINASE"/>
    <property type="match status" value="1"/>
</dbReference>
<dbReference type="InterPro" id="IPR011611">
    <property type="entry name" value="PfkB_dom"/>
</dbReference>
<sequence>MDSYRPLSYPVEAVDTTAAGDTFNGALAVALSEGKGLDEAIAFANQAASVTVTRLLVKKNQQGHGNINISATTLIINVAVPLLNRNGLVASSLVR</sequence>
<evidence type="ECO:0000313" key="5">
    <source>
        <dbReference type="Proteomes" id="UP001204953"/>
    </source>
</evidence>
<name>A0AAE3GV78_9CYAN</name>
<dbReference type="PROSITE" id="PS00584">
    <property type="entry name" value="PFKB_KINASES_2"/>
    <property type="match status" value="1"/>
</dbReference>
<reference evidence="4" key="1">
    <citation type="submission" date="2022-06" db="EMBL/GenBank/DDBJ databases">
        <title>New cyanobacteria of genus Symplocastrum in benthos of Lake Baikal.</title>
        <authorList>
            <person name="Sorokovikova E."/>
            <person name="Tikhonova I."/>
            <person name="Krasnopeev A."/>
            <person name="Evseev P."/>
            <person name="Gladkikh A."/>
            <person name="Belykh O."/>
        </authorList>
    </citation>
    <scope>NUCLEOTIDE SEQUENCE</scope>
    <source>
        <strain evidence="4">BBK-W-15</strain>
    </source>
</reference>
<evidence type="ECO:0000259" key="3">
    <source>
        <dbReference type="Pfam" id="PF00294"/>
    </source>
</evidence>
<dbReference type="GO" id="GO:0016301">
    <property type="term" value="F:kinase activity"/>
    <property type="evidence" value="ECO:0007669"/>
    <property type="project" value="UniProtKB-KW"/>
</dbReference>
<dbReference type="GO" id="GO:0005829">
    <property type="term" value="C:cytosol"/>
    <property type="evidence" value="ECO:0007669"/>
    <property type="project" value="TreeGrafter"/>
</dbReference>
<protein>
    <submittedName>
        <fullName evidence="4">PfkB family carbohydrate kinase</fullName>
    </submittedName>
</protein>
<keyword evidence="5" id="KW-1185">Reference proteome</keyword>
<feature type="domain" description="Carbohydrate kinase PfkB" evidence="3">
    <location>
        <begin position="9"/>
        <end position="55"/>
    </location>
</feature>
<dbReference type="AlphaFoldDB" id="A0AAE3GV78"/>
<evidence type="ECO:0000313" key="4">
    <source>
        <dbReference type="EMBL" id="MCP2730974.1"/>
    </source>
</evidence>
<proteinExistence type="predicted"/>
<dbReference type="EMBL" id="JAMZMM010000264">
    <property type="protein sequence ID" value="MCP2730974.1"/>
    <property type="molecule type" value="Genomic_DNA"/>
</dbReference>
<accession>A0AAE3GV78</accession>